<protein>
    <recommendedName>
        <fullName evidence="3">Sulfotransferase</fullName>
        <ecNumber evidence="3">2.8.2.-</ecNumber>
    </recommendedName>
</protein>
<dbReference type="PANTHER" id="PTHR11783">
    <property type="entry name" value="SULFOTRANSFERASE SULT"/>
    <property type="match status" value="1"/>
</dbReference>
<evidence type="ECO:0000313" key="6">
    <source>
        <dbReference type="Proteomes" id="UP001295444"/>
    </source>
</evidence>
<dbReference type="EMBL" id="OW240913">
    <property type="protein sequence ID" value="CAH2252698.1"/>
    <property type="molecule type" value="Genomic_DNA"/>
</dbReference>
<feature type="domain" description="Sulfotransferase" evidence="4">
    <location>
        <begin position="260"/>
        <end position="492"/>
    </location>
</feature>
<evidence type="ECO:0000313" key="5">
    <source>
        <dbReference type="EMBL" id="CAH2252698.1"/>
    </source>
</evidence>
<accession>A0AAD1RFY7</accession>
<keyword evidence="2 3" id="KW-0808">Transferase</keyword>
<reference evidence="5" key="1">
    <citation type="submission" date="2022-03" db="EMBL/GenBank/DDBJ databases">
        <authorList>
            <person name="Alioto T."/>
            <person name="Alioto T."/>
            <person name="Gomez Garrido J."/>
        </authorList>
    </citation>
    <scope>NUCLEOTIDE SEQUENCE</scope>
</reference>
<dbReference type="SUPFAM" id="SSF52540">
    <property type="entry name" value="P-loop containing nucleoside triphosphate hydrolases"/>
    <property type="match status" value="2"/>
</dbReference>
<dbReference type="AlphaFoldDB" id="A0AAD1RFY7"/>
<evidence type="ECO:0000259" key="4">
    <source>
        <dbReference type="Pfam" id="PF00685"/>
    </source>
</evidence>
<dbReference type="InterPro" id="IPR027417">
    <property type="entry name" value="P-loop_NTPase"/>
</dbReference>
<proteinExistence type="inferred from homology"/>
<keyword evidence="6" id="KW-1185">Reference proteome</keyword>
<dbReference type="Gene3D" id="3.40.50.300">
    <property type="entry name" value="P-loop containing nucleotide triphosphate hydrolases"/>
    <property type="match status" value="2"/>
</dbReference>
<dbReference type="InterPro" id="IPR000863">
    <property type="entry name" value="Sulfotransferase_dom"/>
</dbReference>
<dbReference type="GO" id="GO:0008146">
    <property type="term" value="F:sulfotransferase activity"/>
    <property type="evidence" value="ECO:0007669"/>
    <property type="project" value="InterPro"/>
</dbReference>
<comment type="similarity">
    <text evidence="1 3">Belongs to the sulfotransferase 1 family.</text>
</comment>
<name>A0AAD1RFY7_PELCU</name>
<evidence type="ECO:0000256" key="3">
    <source>
        <dbReference type="RuleBase" id="RU361155"/>
    </source>
</evidence>
<gene>
    <name evidence="5" type="ORF">PECUL_23A053577</name>
</gene>
<sequence length="505" mass="56513">MSDPGTKAKSEEFLTKMQNIAAVASKKTPEELVFDYKGVLYPTLGCSYETFQALESLEAREDDVIIASYPKSGTNWTIQIVLQMLFSGNIDIMIGQSMIEFGKPEKVKLLPRGSSSTRLGHSHPGIVKVQEQDLQAKTGSLEALKVPLDAKLSVCYVGLCCSTSWLIHYFSTFCTSSVYGRVCSGIQGEGSLCDYGTPLGTPMASISPHNQERPPMGSVDPNLDFQLVKVLYVGIPCTSLADVCDNETFEAMESFEAREDDVMLVAYPKCGSNWAMHLLIDMIHATYNKNPPGVIPLIEFGAPDKFEKLKEESSPRLIATHLNYDLIPKSCFKKNTKMLVVFRNPKDTAVSLFHFYNNNPMLPNYSSFDNFFPDFLSGKVMYGSYFDHAVEWNKYIDESRVLLLTFEQMKADLEVSIKKIAEFFGVPLTEEQVKNIANGGSFKSMKEKSGETHGKFGPVIFRKGDVGDWKQYFSEDQNQQMDAKFEECLAGTKLGELLQYNIHCK</sequence>
<dbReference type="Pfam" id="PF00685">
    <property type="entry name" value="Sulfotransfer_1"/>
    <property type="match status" value="2"/>
</dbReference>
<organism evidence="5 6">
    <name type="scientific">Pelobates cultripes</name>
    <name type="common">Western spadefoot toad</name>
    <dbReference type="NCBI Taxonomy" id="61616"/>
    <lineage>
        <taxon>Eukaryota</taxon>
        <taxon>Metazoa</taxon>
        <taxon>Chordata</taxon>
        <taxon>Craniata</taxon>
        <taxon>Vertebrata</taxon>
        <taxon>Euteleostomi</taxon>
        <taxon>Amphibia</taxon>
        <taxon>Batrachia</taxon>
        <taxon>Anura</taxon>
        <taxon>Pelobatoidea</taxon>
        <taxon>Pelobatidae</taxon>
        <taxon>Pelobates</taxon>
    </lineage>
</organism>
<feature type="domain" description="Sulfotransferase" evidence="4">
    <location>
        <begin position="62"/>
        <end position="88"/>
    </location>
</feature>
<dbReference type="Proteomes" id="UP001295444">
    <property type="component" value="Chromosome 02"/>
</dbReference>
<evidence type="ECO:0000256" key="1">
    <source>
        <dbReference type="ARBA" id="ARBA00005771"/>
    </source>
</evidence>
<evidence type="ECO:0000256" key="2">
    <source>
        <dbReference type="ARBA" id="ARBA00022679"/>
    </source>
</evidence>
<dbReference type="EC" id="2.8.2.-" evidence="3"/>